<dbReference type="OrthoDB" id="10253041at2759"/>
<dbReference type="GO" id="GO:0005819">
    <property type="term" value="C:spindle"/>
    <property type="evidence" value="ECO:0007669"/>
    <property type="project" value="UniProtKB-SubCell"/>
</dbReference>
<dbReference type="InterPro" id="IPR011990">
    <property type="entry name" value="TPR-like_helical_dom_sf"/>
</dbReference>
<feature type="region of interest" description="Disordered" evidence="23">
    <location>
        <begin position="991"/>
        <end position="1041"/>
    </location>
</feature>
<comment type="catalytic activity">
    <reaction evidence="15">
        <text>C-terminal L-alpha-aminoacyl-L-glutamyl-L-glutamyl-[tubulin] + H2O = C-terminal L-alpha-aminoacyl-L-glutamyl-[tubulin] + L-glutamate</text>
        <dbReference type="Rhea" id="RHEA:63792"/>
        <dbReference type="Rhea" id="RHEA-COMP:16435"/>
        <dbReference type="Rhea" id="RHEA-COMP:16436"/>
        <dbReference type="ChEBI" id="CHEBI:15377"/>
        <dbReference type="ChEBI" id="CHEBI:29985"/>
        <dbReference type="ChEBI" id="CHEBI:149555"/>
        <dbReference type="ChEBI" id="CHEBI:149556"/>
        <dbReference type="EC" id="3.4.17.24"/>
    </reaction>
    <physiologicalReaction direction="left-to-right" evidence="15">
        <dbReference type="Rhea" id="RHEA:63793"/>
    </physiologicalReaction>
</comment>
<dbReference type="PANTHER" id="PTHR12756">
    <property type="entry name" value="CYTOSOLIC CARBOXYPEPTIDASE"/>
    <property type="match status" value="1"/>
</dbReference>
<feature type="active site" description="Proton donor/acceptor" evidence="21">
    <location>
        <position position="635"/>
    </location>
</feature>
<dbReference type="PANTHER" id="PTHR12756:SF12">
    <property type="entry name" value="CYTOSOLIC CARBOXYPEPTIDASE-LIKE PROTEIN 5"/>
    <property type="match status" value="1"/>
</dbReference>
<feature type="compositionally biased region" description="Acidic residues" evidence="23">
    <location>
        <begin position="920"/>
        <end position="934"/>
    </location>
</feature>
<evidence type="ECO:0000256" key="18">
    <source>
        <dbReference type="ARBA" id="ARBA00032753"/>
    </source>
</evidence>
<evidence type="ECO:0000256" key="12">
    <source>
        <dbReference type="ARBA" id="ARBA00023212"/>
    </source>
</evidence>
<evidence type="ECO:0000256" key="15">
    <source>
        <dbReference type="ARBA" id="ARBA00024524"/>
    </source>
</evidence>
<dbReference type="Pfam" id="PF18027">
    <property type="entry name" value="Pepdidase_M14_N"/>
    <property type="match status" value="1"/>
</dbReference>
<evidence type="ECO:0000256" key="16">
    <source>
        <dbReference type="ARBA" id="ARBA00024627"/>
    </source>
</evidence>
<feature type="domain" description="Peptidase M14" evidence="24">
    <location>
        <begin position="363"/>
        <end position="690"/>
    </location>
</feature>
<dbReference type="EC" id="3.4.17.24" evidence="17"/>
<dbReference type="InterPro" id="IPR040626">
    <property type="entry name" value="Pepdidase_M14_N"/>
</dbReference>
<dbReference type="CDD" id="cd06236">
    <property type="entry name" value="M14_AGBL5_like"/>
    <property type="match status" value="1"/>
</dbReference>
<feature type="region of interest" description="Disordered" evidence="23">
    <location>
        <begin position="756"/>
        <end position="776"/>
    </location>
</feature>
<organism evidence="25 26">
    <name type="scientific">Gonium pectorale</name>
    <name type="common">Green alga</name>
    <dbReference type="NCBI Taxonomy" id="33097"/>
    <lineage>
        <taxon>Eukaryota</taxon>
        <taxon>Viridiplantae</taxon>
        <taxon>Chlorophyta</taxon>
        <taxon>core chlorophytes</taxon>
        <taxon>Chlorophyceae</taxon>
        <taxon>CS clade</taxon>
        <taxon>Chlamydomonadales</taxon>
        <taxon>Volvocaceae</taxon>
        <taxon>Gonium</taxon>
    </lineage>
</organism>
<keyword evidence="9" id="KW-0378">Hydrolase</keyword>
<evidence type="ECO:0000256" key="9">
    <source>
        <dbReference type="ARBA" id="ARBA00022801"/>
    </source>
</evidence>
<evidence type="ECO:0000256" key="6">
    <source>
        <dbReference type="ARBA" id="ARBA00022490"/>
    </source>
</evidence>
<dbReference type="PROSITE" id="PS52035">
    <property type="entry name" value="PEPTIDASE_M14"/>
    <property type="match status" value="1"/>
</dbReference>
<evidence type="ECO:0000256" key="17">
    <source>
        <dbReference type="ARBA" id="ARBA00026108"/>
    </source>
</evidence>
<reference evidence="26" key="1">
    <citation type="journal article" date="2016" name="Nat. Commun.">
        <title>The Gonium pectorale genome demonstrates co-option of cell cycle regulation during the evolution of multicellularity.</title>
        <authorList>
            <person name="Hanschen E.R."/>
            <person name="Marriage T.N."/>
            <person name="Ferris P.J."/>
            <person name="Hamaji T."/>
            <person name="Toyoda A."/>
            <person name="Fujiyama A."/>
            <person name="Neme R."/>
            <person name="Noguchi H."/>
            <person name="Minakuchi Y."/>
            <person name="Suzuki M."/>
            <person name="Kawai-Toyooka H."/>
            <person name="Smith D.R."/>
            <person name="Sparks H."/>
            <person name="Anderson J."/>
            <person name="Bakaric R."/>
            <person name="Luria V."/>
            <person name="Karger A."/>
            <person name="Kirschner M.W."/>
            <person name="Durand P.M."/>
            <person name="Michod R.E."/>
            <person name="Nozaki H."/>
            <person name="Olson B.J."/>
        </authorList>
    </citation>
    <scope>NUCLEOTIDE SEQUENCE [LARGE SCALE GENOMIC DNA]</scope>
    <source>
        <strain evidence="26">NIES-2863</strain>
    </source>
</reference>
<feature type="region of interest" description="Disordered" evidence="23">
    <location>
        <begin position="359"/>
        <end position="386"/>
    </location>
</feature>
<evidence type="ECO:0000313" key="25">
    <source>
        <dbReference type="EMBL" id="KXZ52800.1"/>
    </source>
</evidence>
<evidence type="ECO:0000313" key="26">
    <source>
        <dbReference type="Proteomes" id="UP000075714"/>
    </source>
</evidence>
<dbReference type="Gene3D" id="2.60.40.3120">
    <property type="match status" value="1"/>
</dbReference>
<feature type="compositionally biased region" description="Low complexity" evidence="23">
    <location>
        <begin position="942"/>
        <end position="951"/>
    </location>
</feature>
<feature type="compositionally biased region" description="Polar residues" evidence="23">
    <location>
        <begin position="866"/>
        <end position="881"/>
    </location>
</feature>
<evidence type="ECO:0000256" key="21">
    <source>
        <dbReference type="PROSITE-ProRule" id="PRU01379"/>
    </source>
</evidence>
<dbReference type="Proteomes" id="UP000075714">
    <property type="component" value="Unassembled WGS sequence"/>
</dbReference>
<evidence type="ECO:0000256" key="8">
    <source>
        <dbReference type="ARBA" id="ARBA00022723"/>
    </source>
</evidence>
<evidence type="ECO:0000256" key="23">
    <source>
        <dbReference type="SAM" id="MobiDB-lite"/>
    </source>
</evidence>
<dbReference type="GO" id="GO:0004181">
    <property type="term" value="F:metallocarboxypeptidase activity"/>
    <property type="evidence" value="ECO:0007669"/>
    <property type="project" value="InterPro"/>
</dbReference>
<evidence type="ECO:0000256" key="5">
    <source>
        <dbReference type="ARBA" id="ARBA00005988"/>
    </source>
</evidence>
<sequence>MLGLEQGFEEDELLALELGVGSLAGLTEAQKVYKDKIKEKLAKRAAELKAEDEELKERLARNLELGKRAYECGEYPASVRLLEQAVRDVGAETALGGEAQLWLGLAYQACGREKDAIELYKYIEDNHPNRKVRKQAIDLRYILEAPKLELSDDERVKIPLIQSDSWRQKEDRVSLDAPDPLALLPDRWYVRVAAAIVLYGKHIFRADFDSANLESVEPGFSGNEYLLRTQRDCEGTLNEKATRTWFYFSVRGHSLNELLIFNILNLNKQGRLYSQDYRPVFWSASQPEWQPLRYKVTYRREGDDFQLRFCHRFESEEETLFAFAIPFSYQQTQDMLDRLDVQLPLALCGLAPTERACSPRAGTHHAASSSGTTTGGGGGGRISGSGAHDDELYYRRQVLTHSVEGRRVEILTITDCAGATGELEPPLQGVFTHDPGPPAAVFRGGKTVFFVSSRVHPGETPATHMFNGMLAFLLRRSDPRAAALRRRFVFKLVPLVNPDGVAAGNYRTDTLGQNLNRFYNGIPDGKSQPSVYAIKTLLMYYAQQGLLEYYLDLHAHANKKGVFIYGNTLADGEAHFQSLLYSKLISMNSAAFDFIGCNYTEKNMSRPDKDGASKEGAGRVALYRETGLTHLYTVEANYNTARTLNVIAPAVGDHGGRASPPCNKRFPTKFTVSTFQAVGRAILVAALDMEGANPWSRLPHSEHRNLEGVRNWLHTVLRATPETRAAHLPPVSDGALEVLRGSMASGALRLLATAMSPGGGPGRRSSGRMSLDSPASSAIGYSSASSGFASSGSPISVAFGRSVSRLPQPAASPPIRRALGSLPVIGGSATSHGYSTTPSSRPPVSGGRRGAVVGLLDRANGDHLARSSSLPVRMSTASRTPQGIGGGGSGAGSRSATVSETGCGPRRDGSDGLAAAAEPPCEDGPSDEDGDDDEAAGRPEEGQAAGSSSRGGSERFRGMESPMRPTTVQTYKGTVVYCSKVTEFKIPLEDKIPRSHNGNGSSTATPVTPKPPSPVVRAAPIGNAPGEHIAGRRPASAGAHASGLAQAKVAAMYMV</sequence>
<dbReference type="SUPFAM" id="SSF53187">
    <property type="entry name" value="Zn-dependent exopeptidases"/>
    <property type="match status" value="1"/>
</dbReference>
<dbReference type="GO" id="GO:0008270">
    <property type="term" value="F:zinc ion binding"/>
    <property type="evidence" value="ECO:0007669"/>
    <property type="project" value="InterPro"/>
</dbReference>
<gene>
    <name evidence="25" type="ORF">GPECTOR_8g187</name>
</gene>
<feature type="region of interest" description="Disordered" evidence="23">
    <location>
        <begin position="805"/>
        <end position="967"/>
    </location>
</feature>
<name>A0A150GTX3_GONPE</name>
<evidence type="ECO:0000256" key="19">
    <source>
        <dbReference type="ARBA" id="ARBA00032928"/>
    </source>
</evidence>
<feature type="compositionally biased region" description="Gly residues" evidence="23">
    <location>
        <begin position="373"/>
        <end position="383"/>
    </location>
</feature>
<keyword evidence="8" id="KW-0479">Metal-binding</keyword>
<evidence type="ECO:0000256" key="22">
    <source>
        <dbReference type="SAM" id="Coils"/>
    </source>
</evidence>
<feature type="compositionally biased region" description="Polar residues" evidence="23">
    <location>
        <begin position="828"/>
        <end position="839"/>
    </location>
</feature>
<dbReference type="InterPro" id="IPR050821">
    <property type="entry name" value="Cytosolic_carboxypeptidase"/>
</dbReference>
<feature type="compositionally biased region" description="Low complexity" evidence="23">
    <location>
        <begin position="763"/>
        <end position="776"/>
    </location>
</feature>
<evidence type="ECO:0000256" key="4">
    <source>
        <dbReference type="ARBA" id="ARBA00004214"/>
    </source>
</evidence>
<evidence type="ECO:0000256" key="20">
    <source>
        <dbReference type="ARBA" id="ARBA00047714"/>
    </source>
</evidence>
<comment type="cofactor">
    <cofactor evidence="1">
        <name>Zn(2+)</name>
        <dbReference type="ChEBI" id="CHEBI:29105"/>
    </cofactor>
</comment>
<dbReference type="InterPro" id="IPR034286">
    <property type="entry name" value="M14_AGBL5-like"/>
</dbReference>
<evidence type="ECO:0000259" key="24">
    <source>
        <dbReference type="PROSITE" id="PS52035"/>
    </source>
</evidence>
<comment type="catalytic activity">
    <reaction evidence="16">
        <text>C-terminal L-alpha-aminoacyl-L-glutamyl-[tubulin] + H2O = C-terminal L-alpha-aminoacyl-[tubulin] + L-glutamate</text>
        <dbReference type="Rhea" id="RHEA:63796"/>
        <dbReference type="Rhea" id="RHEA-COMP:16436"/>
        <dbReference type="Rhea" id="RHEA-COMP:16437"/>
        <dbReference type="ChEBI" id="CHEBI:15377"/>
        <dbReference type="ChEBI" id="CHEBI:29985"/>
        <dbReference type="ChEBI" id="CHEBI:90782"/>
        <dbReference type="ChEBI" id="CHEBI:149556"/>
        <dbReference type="EC" id="3.4.17.24"/>
    </reaction>
    <physiologicalReaction direction="left-to-right" evidence="16">
        <dbReference type="Rhea" id="RHEA:63797"/>
    </physiologicalReaction>
</comment>
<dbReference type="GO" id="GO:0006508">
    <property type="term" value="P:proteolysis"/>
    <property type="evidence" value="ECO:0007669"/>
    <property type="project" value="UniProtKB-KW"/>
</dbReference>
<evidence type="ECO:0000256" key="10">
    <source>
        <dbReference type="ARBA" id="ARBA00022833"/>
    </source>
</evidence>
<dbReference type="GO" id="GO:0030496">
    <property type="term" value="C:midbody"/>
    <property type="evidence" value="ECO:0007669"/>
    <property type="project" value="UniProtKB-SubCell"/>
</dbReference>
<evidence type="ECO:0000256" key="14">
    <source>
        <dbReference type="ARBA" id="ARBA00024141"/>
    </source>
</evidence>
<accession>A0A150GTX3</accession>
<evidence type="ECO:0000256" key="2">
    <source>
        <dbReference type="ARBA" id="ARBA00004123"/>
    </source>
</evidence>
<comment type="catalytic activity">
    <reaction evidence="20">
        <text>gamma-L-glutamyl-L-glutamyl-[protein] + H2O = L-glutamyl-[protein] + L-glutamate</text>
        <dbReference type="Rhea" id="RHEA:60152"/>
        <dbReference type="Rhea" id="RHEA-COMP:10208"/>
        <dbReference type="Rhea" id="RHEA-COMP:15517"/>
        <dbReference type="ChEBI" id="CHEBI:15377"/>
        <dbReference type="ChEBI" id="CHEBI:29973"/>
        <dbReference type="ChEBI" id="CHEBI:29985"/>
        <dbReference type="ChEBI" id="CHEBI:143622"/>
    </reaction>
    <physiologicalReaction direction="left-to-right" evidence="20">
        <dbReference type="Rhea" id="RHEA:60153"/>
    </physiologicalReaction>
</comment>
<dbReference type="Gene3D" id="3.40.630.10">
    <property type="entry name" value="Zn peptidases"/>
    <property type="match status" value="1"/>
</dbReference>
<comment type="similarity">
    <text evidence="5 21">Belongs to the peptidase M14 family.</text>
</comment>
<keyword evidence="6" id="KW-0963">Cytoplasm</keyword>
<keyword evidence="26" id="KW-1185">Reference proteome</keyword>
<evidence type="ECO:0000256" key="11">
    <source>
        <dbReference type="ARBA" id="ARBA00023049"/>
    </source>
</evidence>
<evidence type="ECO:0000256" key="3">
    <source>
        <dbReference type="ARBA" id="ARBA00004186"/>
    </source>
</evidence>
<dbReference type="Gene3D" id="1.25.40.10">
    <property type="entry name" value="Tetratricopeptide repeat domain"/>
    <property type="match status" value="1"/>
</dbReference>
<keyword evidence="10" id="KW-0862">Zinc</keyword>
<comment type="subcellular location">
    <subcellularLocation>
        <location evidence="3">Cytoplasm</location>
        <location evidence="3">Cytoskeleton</location>
        <location evidence="3">Spindle</location>
    </subcellularLocation>
    <subcellularLocation>
        <location evidence="4">Midbody</location>
    </subcellularLocation>
    <subcellularLocation>
        <location evidence="2">Nucleus</location>
    </subcellularLocation>
</comment>
<keyword evidence="13" id="KW-0539">Nucleus</keyword>
<dbReference type="EMBL" id="LSYV01000009">
    <property type="protein sequence ID" value="KXZ52800.1"/>
    <property type="molecule type" value="Genomic_DNA"/>
</dbReference>
<keyword evidence="7" id="KW-0645">Protease</keyword>
<keyword evidence="22" id="KW-0175">Coiled coil</keyword>
<dbReference type="AlphaFoldDB" id="A0A150GTX3"/>
<dbReference type="InterPro" id="IPR000834">
    <property type="entry name" value="Peptidase_M14"/>
</dbReference>
<evidence type="ECO:0000256" key="7">
    <source>
        <dbReference type="ARBA" id="ARBA00022670"/>
    </source>
</evidence>
<dbReference type="Pfam" id="PF00246">
    <property type="entry name" value="Peptidase_M14"/>
    <property type="match status" value="1"/>
</dbReference>
<feature type="coiled-coil region" evidence="22">
    <location>
        <begin position="34"/>
        <end position="65"/>
    </location>
</feature>
<keyword evidence="12" id="KW-0206">Cytoskeleton</keyword>
<evidence type="ECO:0000256" key="1">
    <source>
        <dbReference type="ARBA" id="ARBA00001947"/>
    </source>
</evidence>
<keyword evidence="11" id="KW-0482">Metalloprotease</keyword>
<proteinExistence type="inferred from homology"/>
<dbReference type="GO" id="GO:0005634">
    <property type="term" value="C:nucleus"/>
    <property type="evidence" value="ECO:0007669"/>
    <property type="project" value="UniProtKB-SubCell"/>
</dbReference>
<comment type="caution">
    <text evidence="25">The sequence shown here is derived from an EMBL/GenBank/DDBJ whole genome shotgun (WGS) entry which is preliminary data.</text>
</comment>
<evidence type="ECO:0000256" key="13">
    <source>
        <dbReference type="ARBA" id="ARBA00023242"/>
    </source>
</evidence>
<protein>
    <recommendedName>
        <fullName evidence="14">Cytosolic carboxypeptidase-like protein 5</fullName>
        <ecNumber evidence="17">3.4.17.24</ecNumber>
    </recommendedName>
    <alternativeName>
        <fullName evidence="19">ATP/GTP-binding protein-like 5</fullName>
    </alternativeName>
    <alternativeName>
        <fullName evidence="18">Protein deglutamylase CCP5</fullName>
    </alternativeName>
</protein>